<accession>A0A8S5SKU0</accession>
<organism evidence="1">
    <name type="scientific">Siphoviridae sp. ctZgu8</name>
    <dbReference type="NCBI Taxonomy" id="2827893"/>
    <lineage>
        <taxon>Viruses</taxon>
        <taxon>Duplodnaviria</taxon>
        <taxon>Heunggongvirae</taxon>
        <taxon>Uroviricota</taxon>
        <taxon>Caudoviricetes</taxon>
    </lineage>
</organism>
<name>A0A8S5SKU0_9CAUD</name>
<dbReference type="EMBL" id="BK032617">
    <property type="protein sequence ID" value="DAF51582.1"/>
    <property type="molecule type" value="Genomic_DNA"/>
</dbReference>
<sequence>MWAKCGQKMSLGKLLPKRENRPSVQRYAGWRGGVFMVIRFWMPWP</sequence>
<proteinExistence type="predicted"/>
<reference evidence="1" key="1">
    <citation type="journal article" date="2021" name="Proc. Natl. Acad. Sci. U.S.A.">
        <title>A Catalog of Tens of Thousands of Viruses from Human Metagenomes Reveals Hidden Associations with Chronic Diseases.</title>
        <authorList>
            <person name="Tisza M.J."/>
            <person name="Buck C.B."/>
        </authorList>
    </citation>
    <scope>NUCLEOTIDE SEQUENCE</scope>
    <source>
        <strain evidence="1">CtZgu8</strain>
    </source>
</reference>
<protein>
    <submittedName>
        <fullName evidence="1">Uncharacterized protein</fullName>
    </submittedName>
</protein>
<evidence type="ECO:0000313" key="1">
    <source>
        <dbReference type="EMBL" id="DAF51582.1"/>
    </source>
</evidence>